<dbReference type="EC" id="3.4.11.9" evidence="5"/>
<comment type="cofactor">
    <cofactor evidence="2">
        <name>Mn(2+)</name>
        <dbReference type="ChEBI" id="CHEBI:29035"/>
    </cofactor>
</comment>
<dbReference type="EMBL" id="JBFCZG010000008">
    <property type="protein sequence ID" value="KAL3419255.1"/>
    <property type="molecule type" value="Genomic_DNA"/>
</dbReference>
<evidence type="ECO:0000313" key="13">
    <source>
        <dbReference type="EMBL" id="KAL3419255.1"/>
    </source>
</evidence>
<dbReference type="Pfam" id="PF05195">
    <property type="entry name" value="AMP_N"/>
    <property type="match status" value="1"/>
</dbReference>
<comment type="similarity">
    <text evidence="4">Belongs to the peptidase M24B family.</text>
</comment>
<dbReference type="InterPro" id="IPR052433">
    <property type="entry name" value="X-Pro_dipept-like"/>
</dbReference>
<protein>
    <recommendedName>
        <fullName evidence="5">Xaa-Pro aminopeptidase</fullName>
        <ecNumber evidence="5">3.4.11.9</ecNumber>
    </recommendedName>
    <alternativeName>
        <fullName evidence="11">Aminoacylproline aminopeptidase</fullName>
    </alternativeName>
</protein>
<evidence type="ECO:0000256" key="8">
    <source>
        <dbReference type="ARBA" id="ARBA00022801"/>
    </source>
</evidence>
<dbReference type="InterPro" id="IPR007865">
    <property type="entry name" value="Aminopep_P_N"/>
</dbReference>
<keyword evidence="14" id="KW-1185">Reference proteome</keyword>
<proteinExistence type="inferred from homology"/>
<dbReference type="SUPFAM" id="SSF55920">
    <property type="entry name" value="Creatinase/aminopeptidase"/>
    <property type="match status" value="1"/>
</dbReference>
<keyword evidence="6" id="KW-0645">Protease</keyword>
<dbReference type="Proteomes" id="UP001629113">
    <property type="component" value="Unassembled WGS sequence"/>
</dbReference>
<dbReference type="InterPro" id="IPR036005">
    <property type="entry name" value="Creatinase/aminopeptidase-like"/>
</dbReference>
<evidence type="ECO:0000256" key="7">
    <source>
        <dbReference type="ARBA" id="ARBA00022723"/>
    </source>
</evidence>
<dbReference type="CDD" id="cd01087">
    <property type="entry name" value="Prolidase"/>
    <property type="match status" value="1"/>
</dbReference>
<dbReference type="SMART" id="SM01011">
    <property type="entry name" value="AMP_N"/>
    <property type="match status" value="1"/>
</dbReference>
<name>A0ABR4P7G3_9HELO</name>
<evidence type="ECO:0000313" key="14">
    <source>
        <dbReference type="Proteomes" id="UP001629113"/>
    </source>
</evidence>
<keyword evidence="10" id="KW-0464">Manganese</keyword>
<keyword evidence="6" id="KW-0031">Aminopeptidase</keyword>
<evidence type="ECO:0000256" key="10">
    <source>
        <dbReference type="ARBA" id="ARBA00023211"/>
    </source>
</evidence>
<evidence type="ECO:0000256" key="2">
    <source>
        <dbReference type="ARBA" id="ARBA00001936"/>
    </source>
</evidence>
<dbReference type="InterPro" id="IPR000994">
    <property type="entry name" value="Pept_M24"/>
</dbReference>
<sequence>MLTSVRCAFYLDKVFVPDWYDRQLLTNSRSMSRSSLLTLTSSSASTPLRATFPIRRLLGVTCERSSLPTYALRPNPYSDSRRPVSRRHALHTSTTSLRRFEPDTKMASVETILAGKYPAKSHAKRVAEYIQKKDPSAAGVLYLEGQKTKMIEDNDEAEPFRQRRFFYYMTGCDLPDSYYLYDLGTGKSTLFIPPVDPEHVIWTGLPVSESEALALYDIDHVQTSDVVNAALATTRSRTKIWAINKQVSDHITFLSYDEKDFALLKEAIEECRVVKDEYEVALTKKANAISTIGHTAILDAVKHAKNERELEALFIQKSIANGAREQAYHSIVASGTAAATLHYMKNYEPLEGKLNLLLDAGAEYKLYASDITRTFPISGKFSTESRAIYDIVLKMQEVCINMLKEGVVWDDVHLEAHKIAIDGLLALGVLQGSKEDILKSRTSVAFFPHGLGHYLGMDTHDTGGHPNYEDKDTLFRYLRVRGKLPAGSIVTVEPGIYFCRFIIEPYLKDPVHASYINADVLAKYWDVGGVRIEDNILITKDGYENLTTAIKDVAEMEKHINGV</sequence>
<dbReference type="Pfam" id="PF00557">
    <property type="entry name" value="Peptidase_M24"/>
    <property type="match status" value="1"/>
</dbReference>
<gene>
    <name evidence="13" type="ORF">PVAG01_09477</name>
</gene>
<dbReference type="SUPFAM" id="SSF53092">
    <property type="entry name" value="Creatinase/prolidase N-terminal domain"/>
    <property type="match status" value="1"/>
</dbReference>
<evidence type="ECO:0000256" key="4">
    <source>
        <dbReference type="ARBA" id="ARBA00008766"/>
    </source>
</evidence>
<dbReference type="Gene3D" id="3.40.350.10">
    <property type="entry name" value="Creatinase/prolidase N-terminal domain"/>
    <property type="match status" value="1"/>
</dbReference>
<dbReference type="InterPro" id="IPR029149">
    <property type="entry name" value="Creatin/AminoP/Spt16_N"/>
</dbReference>
<evidence type="ECO:0000256" key="1">
    <source>
        <dbReference type="ARBA" id="ARBA00001424"/>
    </source>
</evidence>
<keyword evidence="8" id="KW-0378">Hydrolase</keyword>
<keyword evidence="9" id="KW-0482">Metalloprotease</keyword>
<dbReference type="Gene3D" id="3.90.230.10">
    <property type="entry name" value="Creatinase/methionine aminopeptidase superfamily"/>
    <property type="match status" value="1"/>
</dbReference>
<evidence type="ECO:0000259" key="12">
    <source>
        <dbReference type="SMART" id="SM01011"/>
    </source>
</evidence>
<evidence type="ECO:0000256" key="5">
    <source>
        <dbReference type="ARBA" id="ARBA00012574"/>
    </source>
</evidence>
<organism evidence="13 14">
    <name type="scientific">Phlyctema vagabunda</name>
    <dbReference type="NCBI Taxonomy" id="108571"/>
    <lineage>
        <taxon>Eukaryota</taxon>
        <taxon>Fungi</taxon>
        <taxon>Dikarya</taxon>
        <taxon>Ascomycota</taxon>
        <taxon>Pezizomycotina</taxon>
        <taxon>Leotiomycetes</taxon>
        <taxon>Helotiales</taxon>
        <taxon>Dermateaceae</taxon>
        <taxon>Phlyctema</taxon>
    </lineage>
</organism>
<evidence type="ECO:0000256" key="3">
    <source>
        <dbReference type="ARBA" id="ARBA00002443"/>
    </source>
</evidence>
<accession>A0ABR4P7G3</accession>
<reference evidence="13 14" key="1">
    <citation type="submission" date="2024-06" db="EMBL/GenBank/DDBJ databases">
        <title>Complete genome of Phlyctema vagabunda strain 19-DSS-EL-015.</title>
        <authorList>
            <person name="Fiorenzani C."/>
        </authorList>
    </citation>
    <scope>NUCLEOTIDE SEQUENCE [LARGE SCALE GENOMIC DNA]</scope>
    <source>
        <strain evidence="13 14">19-DSS-EL-015</strain>
    </source>
</reference>
<dbReference type="PANTHER" id="PTHR43226:SF1">
    <property type="entry name" value="XAA-PRO DIPEPTIDASE"/>
    <property type="match status" value="1"/>
</dbReference>
<comment type="function">
    <text evidence="3">Catalyzes the removal of a penultimate prolyl residue from the N-termini of peptides.</text>
</comment>
<keyword evidence="7" id="KW-0479">Metal-binding</keyword>
<comment type="caution">
    <text evidence="13">The sequence shown here is derived from an EMBL/GenBank/DDBJ whole genome shotgun (WGS) entry which is preliminary data.</text>
</comment>
<evidence type="ECO:0000256" key="6">
    <source>
        <dbReference type="ARBA" id="ARBA00022438"/>
    </source>
</evidence>
<feature type="domain" description="Aminopeptidase P N-terminal" evidence="12">
    <location>
        <begin position="117"/>
        <end position="249"/>
    </location>
</feature>
<dbReference type="PANTHER" id="PTHR43226">
    <property type="entry name" value="XAA-PRO AMINOPEPTIDASE 3"/>
    <property type="match status" value="1"/>
</dbReference>
<evidence type="ECO:0000256" key="9">
    <source>
        <dbReference type="ARBA" id="ARBA00023049"/>
    </source>
</evidence>
<comment type="catalytic activity">
    <reaction evidence="1">
        <text>Release of any N-terminal amino acid, including proline, that is linked to proline, even from a dipeptide or tripeptide.</text>
        <dbReference type="EC" id="3.4.11.9"/>
    </reaction>
</comment>
<evidence type="ECO:0000256" key="11">
    <source>
        <dbReference type="ARBA" id="ARBA00030849"/>
    </source>
</evidence>